<comment type="subcellular location">
    <subcellularLocation>
        <location evidence="6">Cytoplasm</location>
    </subcellularLocation>
</comment>
<dbReference type="GO" id="GO:0005737">
    <property type="term" value="C:cytoplasm"/>
    <property type="evidence" value="ECO:0007669"/>
    <property type="project" value="UniProtKB-SubCell"/>
</dbReference>
<dbReference type="InterPro" id="IPR006292">
    <property type="entry name" value="RNase_D"/>
</dbReference>
<dbReference type="GO" id="GO:0003676">
    <property type="term" value="F:nucleic acid binding"/>
    <property type="evidence" value="ECO:0007669"/>
    <property type="project" value="InterPro"/>
</dbReference>
<dbReference type="GO" id="GO:0042780">
    <property type="term" value="P:tRNA 3'-end processing"/>
    <property type="evidence" value="ECO:0007669"/>
    <property type="project" value="UniProtKB-UniRule"/>
</dbReference>
<evidence type="ECO:0000256" key="4">
    <source>
        <dbReference type="ARBA" id="ARBA00022801"/>
    </source>
</evidence>
<dbReference type="EMBL" id="DRMJ01000248">
    <property type="protein sequence ID" value="HHL42947.1"/>
    <property type="molecule type" value="Genomic_DNA"/>
</dbReference>
<dbReference type="GO" id="GO:0000166">
    <property type="term" value="F:nucleotide binding"/>
    <property type="evidence" value="ECO:0007669"/>
    <property type="project" value="InterPro"/>
</dbReference>
<evidence type="ECO:0000256" key="6">
    <source>
        <dbReference type="HAMAP-Rule" id="MF_01899"/>
    </source>
</evidence>
<evidence type="ECO:0000256" key="3">
    <source>
        <dbReference type="ARBA" id="ARBA00022722"/>
    </source>
</evidence>
<dbReference type="SMART" id="SM00341">
    <property type="entry name" value="HRDC"/>
    <property type="match status" value="1"/>
</dbReference>
<comment type="function">
    <text evidence="6">Exonuclease involved in the 3' processing of various precursor tRNAs. Initiates hydrolysis at the 3'-terminus of an RNA molecule and releases 5'-mononucleotides.</text>
</comment>
<accession>A0A7C5R7I4</accession>
<proteinExistence type="inferred from homology"/>
<keyword evidence="1 6" id="KW-0963">Cytoplasm</keyword>
<dbReference type="HAMAP" id="MF_01899">
    <property type="entry name" value="RNase_D"/>
    <property type="match status" value="1"/>
</dbReference>
<name>A0A7C5R7I4_9PROT</name>
<evidence type="ECO:0000256" key="1">
    <source>
        <dbReference type="ARBA" id="ARBA00022490"/>
    </source>
</evidence>
<comment type="caution">
    <text evidence="8">The sequence shown here is derived from an EMBL/GenBank/DDBJ whole genome shotgun (WGS) entry which is preliminary data.</text>
</comment>
<dbReference type="SMART" id="SM00474">
    <property type="entry name" value="35EXOc"/>
    <property type="match status" value="1"/>
</dbReference>
<protein>
    <recommendedName>
        <fullName evidence="6">Ribonuclease D</fullName>
        <shortName evidence="6">RNase D</shortName>
        <ecNumber evidence="6">3.1.13.5</ecNumber>
    </recommendedName>
</protein>
<keyword evidence="2 6" id="KW-0819">tRNA processing</keyword>
<dbReference type="InterPro" id="IPR002562">
    <property type="entry name" value="3'-5'_exonuclease_dom"/>
</dbReference>
<evidence type="ECO:0000313" key="8">
    <source>
        <dbReference type="EMBL" id="HHL42947.1"/>
    </source>
</evidence>
<dbReference type="InterPro" id="IPR051086">
    <property type="entry name" value="RNase_D-like"/>
</dbReference>
<organism evidence="8">
    <name type="scientific">Hellea balneolensis</name>
    <dbReference type="NCBI Taxonomy" id="287478"/>
    <lineage>
        <taxon>Bacteria</taxon>
        <taxon>Pseudomonadati</taxon>
        <taxon>Pseudomonadota</taxon>
        <taxon>Alphaproteobacteria</taxon>
        <taxon>Maricaulales</taxon>
        <taxon>Robiginitomaculaceae</taxon>
        <taxon>Hellea</taxon>
    </lineage>
</organism>
<sequence length="385" mass="43511">MKIITDTDSLHKFCQKASSAPFIAVDTEFMRERTFYSILALIQIATPDDEAIIDPLAKGLDMTPFLELLLDEKITKVLHSSRQDYEIFYQMCGEVPKPLFDTQIAAMALGYGESIGYLALVKGELGIKLDKGQRFTDWMKRPLSDKQLSYALADVTHLRDLYPGLVRKLKQKGRTDLVKEEMQALYDETLYNFDPDLVWRRLKPKSRHTAYLAVMKAVAAWREKQAKARNIPRNRVFKDDVIYQIAQRRPRSLKDLSALRGIPPGLHKQKNVDRLIKAIGHACDNADKLAPVIPKPVNMPAGLGPATEMLKTLLRIRAENEGIAPRIVASNAELEKIAAFGEDADVKTLKGWRRKLFGEEALKMREGKLSLRLIGKDVVVEAVKS</sequence>
<dbReference type="InterPro" id="IPR036397">
    <property type="entry name" value="RNaseH_sf"/>
</dbReference>
<dbReference type="InterPro" id="IPR002121">
    <property type="entry name" value="HRDC_dom"/>
</dbReference>
<keyword evidence="5 6" id="KW-0269">Exonuclease</keyword>
<keyword evidence="4 6" id="KW-0378">Hydrolase</keyword>
<evidence type="ECO:0000256" key="5">
    <source>
        <dbReference type="ARBA" id="ARBA00022839"/>
    </source>
</evidence>
<dbReference type="NCBIfam" id="TIGR01388">
    <property type="entry name" value="rnd"/>
    <property type="match status" value="1"/>
</dbReference>
<comment type="catalytic activity">
    <reaction evidence="6">
        <text>Exonucleolytic cleavage that removes extra residues from the 3'-terminus of tRNA to produce 5'-mononucleotides.</text>
        <dbReference type="EC" id="3.1.13.5"/>
    </reaction>
</comment>
<dbReference type="GO" id="GO:0033890">
    <property type="term" value="F:ribonuclease D activity"/>
    <property type="evidence" value="ECO:0007669"/>
    <property type="project" value="UniProtKB-UniRule"/>
</dbReference>
<comment type="similarity">
    <text evidence="6">Belongs to the RNase D family.</text>
</comment>
<dbReference type="Gene3D" id="1.10.150.80">
    <property type="entry name" value="HRDC domain"/>
    <property type="match status" value="1"/>
</dbReference>
<dbReference type="InterPro" id="IPR012337">
    <property type="entry name" value="RNaseH-like_sf"/>
</dbReference>
<dbReference type="PANTHER" id="PTHR47649:SF1">
    <property type="entry name" value="RIBONUCLEASE D"/>
    <property type="match status" value="1"/>
</dbReference>
<gene>
    <name evidence="6 8" type="primary">rnd</name>
    <name evidence="8" type="ORF">ENJ42_04955</name>
</gene>
<dbReference type="Pfam" id="PF00570">
    <property type="entry name" value="HRDC"/>
    <property type="match status" value="1"/>
</dbReference>
<dbReference type="Proteomes" id="UP000885830">
    <property type="component" value="Unassembled WGS sequence"/>
</dbReference>
<dbReference type="InterPro" id="IPR044876">
    <property type="entry name" value="HRDC_dom_sf"/>
</dbReference>
<dbReference type="EC" id="3.1.13.5" evidence="6"/>
<dbReference type="Pfam" id="PF01612">
    <property type="entry name" value="DNA_pol_A_exo1"/>
    <property type="match status" value="1"/>
</dbReference>
<dbReference type="SUPFAM" id="SSF53098">
    <property type="entry name" value="Ribonuclease H-like"/>
    <property type="match status" value="1"/>
</dbReference>
<comment type="cofactor">
    <cofactor evidence="6">
        <name>a divalent metal cation</name>
        <dbReference type="ChEBI" id="CHEBI:60240"/>
    </cofactor>
</comment>
<dbReference type="PROSITE" id="PS50967">
    <property type="entry name" value="HRDC"/>
    <property type="match status" value="1"/>
</dbReference>
<dbReference type="Gene3D" id="3.30.420.10">
    <property type="entry name" value="Ribonuclease H-like superfamily/Ribonuclease H"/>
    <property type="match status" value="1"/>
</dbReference>
<dbReference type="AlphaFoldDB" id="A0A7C5R7I4"/>
<dbReference type="PANTHER" id="PTHR47649">
    <property type="entry name" value="RIBONUCLEASE D"/>
    <property type="match status" value="1"/>
</dbReference>
<evidence type="ECO:0000259" key="7">
    <source>
        <dbReference type="PROSITE" id="PS50967"/>
    </source>
</evidence>
<reference evidence="8" key="1">
    <citation type="journal article" date="2020" name="mSystems">
        <title>Genome- and Community-Level Interaction Insights into Carbon Utilization and Element Cycling Functions of Hydrothermarchaeota in Hydrothermal Sediment.</title>
        <authorList>
            <person name="Zhou Z."/>
            <person name="Liu Y."/>
            <person name="Xu W."/>
            <person name="Pan J."/>
            <person name="Luo Z.H."/>
            <person name="Li M."/>
        </authorList>
    </citation>
    <scope>NUCLEOTIDE SEQUENCE [LARGE SCALE GENOMIC DNA]</scope>
    <source>
        <strain evidence="8">HyVt-485</strain>
    </source>
</reference>
<dbReference type="GO" id="GO:0008408">
    <property type="term" value="F:3'-5' exonuclease activity"/>
    <property type="evidence" value="ECO:0007669"/>
    <property type="project" value="InterPro"/>
</dbReference>
<dbReference type="CDD" id="cd06142">
    <property type="entry name" value="RNaseD_exo"/>
    <property type="match status" value="1"/>
</dbReference>
<keyword evidence="3 6" id="KW-0540">Nuclease</keyword>
<feature type="domain" description="HRDC" evidence="7">
    <location>
        <begin position="208"/>
        <end position="289"/>
    </location>
</feature>
<evidence type="ECO:0000256" key="2">
    <source>
        <dbReference type="ARBA" id="ARBA00022694"/>
    </source>
</evidence>
<dbReference type="SUPFAM" id="SSF47819">
    <property type="entry name" value="HRDC-like"/>
    <property type="match status" value="2"/>
</dbReference>
<dbReference type="InterPro" id="IPR010997">
    <property type="entry name" value="HRDC-like_sf"/>
</dbReference>